<dbReference type="Gene3D" id="3.40.1190.20">
    <property type="match status" value="1"/>
</dbReference>
<comment type="caution">
    <text evidence="4">The sequence shown here is derived from an EMBL/GenBank/DDBJ whole genome shotgun (WGS) entry which is preliminary data.</text>
</comment>
<gene>
    <name evidence="4" type="ORF">A2519_17425</name>
</gene>
<dbReference type="PANTHER" id="PTHR46969:SF1">
    <property type="entry name" value="BIFUNCTIONAL PROTEIN HLDE"/>
    <property type="match status" value="1"/>
</dbReference>
<dbReference type="FunFam" id="3.40.1190.20:FF:000002">
    <property type="entry name" value="Bifunctional protein HldE"/>
    <property type="match status" value="1"/>
</dbReference>
<sequence>MKLTPKRFDAIFNKIQGAKIVVAGDIIVDRYVWGDVDRISQEAPVPVVGVRKETLRPGGGSNVANNLRALGARPVCVGVVGNDHAGREFKLLLKKQDIDIRGIAVDRSRPTTVKTRIIAHNQQMIRIDSEATRELSLTMENILTRMVIKNLAGARGLIISDYAKGVVTRGFIRAIVSYARKKGLFIAVDPKEKHIDAYAGVSIITPNHKEAGNATGIPIIDDATLRRAGAKLVKDLSLPACLITLGENGMALFSEKDPLVKIPTVAREVFDVTGAGDTVISVFTAAVAGGATLHEAAVIANHAAGIVIREVGTAIALPAQIRAAMFG</sequence>
<keyword evidence="1" id="KW-0808">Transferase</keyword>
<feature type="domain" description="Carbohydrate kinase PfkB" evidence="3">
    <location>
        <begin position="19"/>
        <end position="319"/>
    </location>
</feature>
<dbReference type="GO" id="GO:0016773">
    <property type="term" value="F:phosphotransferase activity, alcohol group as acceptor"/>
    <property type="evidence" value="ECO:0007669"/>
    <property type="project" value="InterPro"/>
</dbReference>
<dbReference type="SUPFAM" id="SSF53613">
    <property type="entry name" value="Ribokinase-like"/>
    <property type="match status" value="1"/>
</dbReference>
<evidence type="ECO:0000259" key="3">
    <source>
        <dbReference type="Pfam" id="PF00294"/>
    </source>
</evidence>
<dbReference type="NCBIfam" id="TIGR02198">
    <property type="entry name" value="rfaE_dom_I"/>
    <property type="match status" value="1"/>
</dbReference>
<evidence type="ECO:0000313" key="4">
    <source>
        <dbReference type="EMBL" id="OGK06038.1"/>
    </source>
</evidence>
<dbReference type="AlphaFoldDB" id="A0A1F7FHG6"/>
<dbReference type="GO" id="GO:0005829">
    <property type="term" value="C:cytosol"/>
    <property type="evidence" value="ECO:0007669"/>
    <property type="project" value="TreeGrafter"/>
</dbReference>
<dbReference type="GO" id="GO:0033785">
    <property type="term" value="F:heptose 7-phosphate kinase activity"/>
    <property type="evidence" value="ECO:0007669"/>
    <property type="project" value="TreeGrafter"/>
</dbReference>
<organism evidence="4 5">
    <name type="scientific">Candidatus Raymondbacteria bacterium RIFOXYD12_FULL_49_13</name>
    <dbReference type="NCBI Taxonomy" id="1817890"/>
    <lineage>
        <taxon>Bacteria</taxon>
        <taxon>Raymondiibacteriota</taxon>
    </lineage>
</organism>
<dbReference type="Proteomes" id="UP000179243">
    <property type="component" value="Unassembled WGS sequence"/>
</dbReference>
<dbReference type="PANTHER" id="PTHR46969">
    <property type="entry name" value="BIFUNCTIONAL PROTEIN HLDE"/>
    <property type="match status" value="1"/>
</dbReference>
<dbReference type="InterPro" id="IPR011611">
    <property type="entry name" value="PfkB_dom"/>
</dbReference>
<reference evidence="4 5" key="1">
    <citation type="journal article" date="2016" name="Nat. Commun.">
        <title>Thousands of microbial genomes shed light on interconnected biogeochemical processes in an aquifer system.</title>
        <authorList>
            <person name="Anantharaman K."/>
            <person name="Brown C.T."/>
            <person name="Hug L.A."/>
            <person name="Sharon I."/>
            <person name="Castelle C.J."/>
            <person name="Probst A.J."/>
            <person name="Thomas B.C."/>
            <person name="Singh A."/>
            <person name="Wilkins M.J."/>
            <person name="Karaoz U."/>
            <person name="Brodie E.L."/>
            <person name="Williams K.H."/>
            <person name="Hubbard S.S."/>
            <person name="Banfield J.F."/>
        </authorList>
    </citation>
    <scope>NUCLEOTIDE SEQUENCE [LARGE SCALE GENOMIC DNA]</scope>
</reference>
<keyword evidence="2" id="KW-0418">Kinase</keyword>
<evidence type="ECO:0000256" key="1">
    <source>
        <dbReference type="ARBA" id="ARBA00022679"/>
    </source>
</evidence>
<evidence type="ECO:0000256" key="2">
    <source>
        <dbReference type="ARBA" id="ARBA00022777"/>
    </source>
</evidence>
<proteinExistence type="predicted"/>
<dbReference type="InterPro" id="IPR002173">
    <property type="entry name" value="Carboh/pur_kinase_PfkB_CS"/>
</dbReference>
<name>A0A1F7FHG6_UNCRA</name>
<dbReference type="GO" id="GO:0033786">
    <property type="term" value="F:heptose-1-phosphate adenylyltransferase activity"/>
    <property type="evidence" value="ECO:0007669"/>
    <property type="project" value="TreeGrafter"/>
</dbReference>
<dbReference type="InterPro" id="IPR011913">
    <property type="entry name" value="RfaE_dom_I"/>
</dbReference>
<dbReference type="Pfam" id="PF00294">
    <property type="entry name" value="PfkB"/>
    <property type="match status" value="1"/>
</dbReference>
<dbReference type="PROSITE" id="PS00583">
    <property type="entry name" value="PFKB_KINASES_1"/>
    <property type="match status" value="1"/>
</dbReference>
<accession>A0A1F7FHG6</accession>
<protein>
    <recommendedName>
        <fullName evidence="3">Carbohydrate kinase PfkB domain-containing protein</fullName>
    </recommendedName>
</protein>
<dbReference type="CDD" id="cd01172">
    <property type="entry name" value="RfaE_like"/>
    <property type="match status" value="1"/>
</dbReference>
<evidence type="ECO:0000313" key="5">
    <source>
        <dbReference type="Proteomes" id="UP000179243"/>
    </source>
</evidence>
<dbReference type="InterPro" id="IPR029056">
    <property type="entry name" value="Ribokinase-like"/>
</dbReference>
<dbReference type="EMBL" id="MFYX01000041">
    <property type="protein sequence ID" value="OGK06038.1"/>
    <property type="molecule type" value="Genomic_DNA"/>
</dbReference>